<evidence type="ECO:0000256" key="4">
    <source>
        <dbReference type="ARBA" id="ARBA00022989"/>
    </source>
</evidence>
<dbReference type="STRING" id="47879.AXG94_00645"/>
<protein>
    <recommendedName>
        <fullName evidence="9">Oxidase</fullName>
    </recommendedName>
</protein>
<evidence type="ECO:0000256" key="2">
    <source>
        <dbReference type="ARBA" id="ARBA00022475"/>
    </source>
</evidence>
<dbReference type="InterPro" id="IPR005171">
    <property type="entry name" value="Cyt_c_oxidase_su4_prok"/>
</dbReference>
<evidence type="ECO:0000256" key="3">
    <source>
        <dbReference type="ARBA" id="ARBA00022692"/>
    </source>
</evidence>
<evidence type="ECO:0000256" key="1">
    <source>
        <dbReference type="ARBA" id="ARBA00004651"/>
    </source>
</evidence>
<feature type="transmembrane region" description="Helical" evidence="6">
    <location>
        <begin position="59"/>
        <end position="81"/>
    </location>
</feature>
<feature type="transmembrane region" description="Helical" evidence="6">
    <location>
        <begin position="35"/>
        <end position="52"/>
    </location>
</feature>
<feature type="transmembrane region" description="Helical" evidence="6">
    <location>
        <begin position="7"/>
        <end position="29"/>
    </location>
</feature>
<dbReference type="KEGG" id="pcg:AXG94_00645"/>
<name>A0A3M3EBT7_9PSED</name>
<dbReference type="Proteomes" id="UP000270661">
    <property type="component" value="Unassembled WGS sequence"/>
</dbReference>
<evidence type="ECO:0000313" key="8">
    <source>
        <dbReference type="Proteomes" id="UP000270661"/>
    </source>
</evidence>
<keyword evidence="4 6" id="KW-1133">Transmembrane helix</keyword>
<dbReference type="Pfam" id="PF03626">
    <property type="entry name" value="COX4_pro"/>
    <property type="match status" value="1"/>
</dbReference>
<accession>A0A3M3EBT7</accession>
<keyword evidence="5 6" id="KW-0472">Membrane</keyword>
<gene>
    <name evidence="7" type="ORF">ALQ77_00734</name>
</gene>
<evidence type="ECO:0000313" key="7">
    <source>
        <dbReference type="EMBL" id="RMM47021.1"/>
    </source>
</evidence>
<keyword evidence="3 6" id="KW-0812">Transmembrane</keyword>
<sequence>MSTLRLTLVYLGALGLLGTTILTSLTGSIPYRGPVIMVCAIGEAGLVMAYFVELKTSRALIRLFALGTVFWLLLLFSAPLIDRLTR</sequence>
<evidence type="ECO:0008006" key="9">
    <source>
        <dbReference type="Google" id="ProtNLM"/>
    </source>
</evidence>
<evidence type="ECO:0000256" key="6">
    <source>
        <dbReference type="SAM" id="Phobius"/>
    </source>
</evidence>
<organism evidence="7 8">
    <name type="scientific">Pseudomonas corrugata</name>
    <dbReference type="NCBI Taxonomy" id="47879"/>
    <lineage>
        <taxon>Bacteria</taxon>
        <taxon>Pseudomonadati</taxon>
        <taxon>Pseudomonadota</taxon>
        <taxon>Gammaproteobacteria</taxon>
        <taxon>Pseudomonadales</taxon>
        <taxon>Pseudomonadaceae</taxon>
        <taxon>Pseudomonas</taxon>
    </lineage>
</organism>
<dbReference type="GeneID" id="55642845"/>
<keyword evidence="8" id="KW-1185">Reference proteome</keyword>
<evidence type="ECO:0000256" key="5">
    <source>
        <dbReference type="ARBA" id="ARBA00023136"/>
    </source>
</evidence>
<comment type="caution">
    <text evidence="7">The sequence shown here is derived from an EMBL/GenBank/DDBJ whole genome shotgun (WGS) entry which is preliminary data.</text>
</comment>
<keyword evidence="2" id="KW-1003">Cell membrane</keyword>
<dbReference type="GO" id="GO:0005886">
    <property type="term" value="C:plasma membrane"/>
    <property type="evidence" value="ECO:0007669"/>
    <property type="project" value="UniProtKB-SubCell"/>
</dbReference>
<dbReference type="RefSeq" id="WP_024779663.1">
    <property type="nucleotide sequence ID" value="NZ_CP014262.1"/>
</dbReference>
<reference evidence="7 8" key="1">
    <citation type="submission" date="2018-08" db="EMBL/GenBank/DDBJ databases">
        <title>Recombination of ecologically and evolutionarily significant loci maintains genetic cohesion in the Pseudomonas syringae species complex.</title>
        <authorList>
            <person name="Dillon M."/>
            <person name="Thakur S."/>
            <person name="Almeida R.N.D."/>
            <person name="Weir B.S."/>
            <person name="Guttman D.S."/>
        </authorList>
    </citation>
    <scope>NUCLEOTIDE SEQUENCE [LARGE SCALE GENOMIC DNA]</scope>
    <source>
        <strain evidence="7 8">NCPPB2445</strain>
    </source>
</reference>
<comment type="subcellular location">
    <subcellularLocation>
        <location evidence="1">Cell membrane</location>
        <topology evidence="1">Multi-pass membrane protein</topology>
    </subcellularLocation>
</comment>
<proteinExistence type="predicted"/>
<dbReference type="AlphaFoldDB" id="A0A3M3EBT7"/>
<dbReference type="EMBL" id="RBOJ01000089">
    <property type="protein sequence ID" value="RMM47021.1"/>
    <property type="molecule type" value="Genomic_DNA"/>
</dbReference>